<dbReference type="InterPro" id="IPR027417">
    <property type="entry name" value="P-loop_NTPase"/>
</dbReference>
<feature type="compositionally biased region" description="Pro residues" evidence="13">
    <location>
        <begin position="73"/>
        <end position="94"/>
    </location>
</feature>
<feature type="compositionally biased region" description="Basic and acidic residues" evidence="13">
    <location>
        <begin position="405"/>
        <end position="414"/>
    </location>
</feature>
<dbReference type="EMBL" id="JBEDNZ010000015">
    <property type="protein sequence ID" value="KAL0828853.1"/>
    <property type="molecule type" value="Genomic_DNA"/>
</dbReference>
<feature type="region of interest" description="Disordered" evidence="13">
    <location>
        <begin position="797"/>
        <end position="816"/>
    </location>
</feature>
<dbReference type="Gene3D" id="3.40.50.300">
    <property type="entry name" value="P-loop containing nucleotide triphosphate hydrolases"/>
    <property type="match status" value="1"/>
</dbReference>
<dbReference type="Proteomes" id="UP001549921">
    <property type="component" value="Unassembled WGS sequence"/>
</dbReference>
<feature type="compositionally biased region" description="Polar residues" evidence="13">
    <location>
        <begin position="448"/>
        <end position="463"/>
    </location>
</feature>
<feature type="region of interest" description="Disordered" evidence="13">
    <location>
        <begin position="64"/>
        <end position="149"/>
    </location>
</feature>
<feature type="compositionally biased region" description="Pro residues" evidence="13">
    <location>
        <begin position="630"/>
        <end position="648"/>
    </location>
</feature>
<feature type="region of interest" description="Disordered" evidence="13">
    <location>
        <begin position="824"/>
        <end position="878"/>
    </location>
</feature>
<keyword evidence="5" id="KW-0832">Ubl conjugation</keyword>
<keyword evidence="3" id="KW-0678">Repressor</keyword>
<name>A0ABD0SSY0_LOXSC</name>
<evidence type="ECO:0000256" key="10">
    <source>
        <dbReference type="ARBA" id="ARBA00065932"/>
    </source>
</evidence>
<feature type="compositionally biased region" description="Polar residues" evidence="13">
    <location>
        <begin position="347"/>
        <end position="364"/>
    </location>
</feature>
<evidence type="ECO:0000313" key="16">
    <source>
        <dbReference type="Proteomes" id="UP001549921"/>
    </source>
</evidence>
<evidence type="ECO:0000256" key="3">
    <source>
        <dbReference type="ARBA" id="ARBA00022491"/>
    </source>
</evidence>
<feature type="region of interest" description="Disordered" evidence="13">
    <location>
        <begin position="686"/>
        <end position="779"/>
    </location>
</feature>
<dbReference type="FunFam" id="3.40.50.300:FF:000399">
    <property type="entry name" value="YLP motif containing 1"/>
    <property type="match status" value="1"/>
</dbReference>
<keyword evidence="7" id="KW-0804">Transcription</keyword>
<feature type="compositionally biased region" description="Low complexity" evidence="13">
    <location>
        <begin position="464"/>
        <end position="473"/>
    </location>
</feature>
<evidence type="ECO:0000256" key="9">
    <source>
        <dbReference type="ARBA" id="ARBA00058677"/>
    </source>
</evidence>
<comment type="subunit">
    <text evidence="10">Interacts with PPP1CA and NCOA5. Forms a complex with ILF2, ILF3, KHDRBS1, RBMX, NCOA5 and PPP1CA.</text>
</comment>
<evidence type="ECO:0000256" key="1">
    <source>
        <dbReference type="ARBA" id="ARBA00004324"/>
    </source>
</evidence>
<reference evidence="15 16" key="1">
    <citation type="submission" date="2024-06" db="EMBL/GenBank/DDBJ databases">
        <title>A chromosome-level genome assembly of beet webworm, Loxostege sticticalis.</title>
        <authorList>
            <person name="Zhang Y."/>
        </authorList>
    </citation>
    <scope>NUCLEOTIDE SEQUENCE [LARGE SCALE GENOMIC DNA]</scope>
    <source>
        <strain evidence="15">AQ028</strain>
        <tissue evidence="15">Male pupae</tissue>
    </source>
</reference>
<keyword evidence="8" id="KW-0539">Nucleus</keyword>
<feature type="compositionally biased region" description="Low complexity" evidence="13">
    <location>
        <begin position="256"/>
        <end position="289"/>
    </location>
</feature>
<accession>A0ABD0SSY0</accession>
<evidence type="ECO:0000259" key="14">
    <source>
        <dbReference type="Pfam" id="PF26583"/>
    </source>
</evidence>
<dbReference type="PANTHER" id="PTHR13413:SF0">
    <property type="entry name" value="YLP MOTIF-CONTAINING PROTEIN 1"/>
    <property type="match status" value="1"/>
</dbReference>
<feature type="domain" description="YLPM1-like spectrin repeat" evidence="14">
    <location>
        <begin position="150"/>
        <end position="223"/>
    </location>
</feature>
<feature type="region of interest" description="Disordered" evidence="13">
    <location>
        <begin position="221"/>
        <end position="289"/>
    </location>
</feature>
<comment type="function">
    <text evidence="9">Plays a role in the reduction of telomerase activity during differentiation of embryonic stem cells by binding to the core promoter of TERT and controlling its down-regulation.</text>
</comment>
<feature type="region of interest" description="Disordered" evidence="13">
    <location>
        <begin position="448"/>
        <end position="649"/>
    </location>
</feature>
<evidence type="ECO:0000256" key="5">
    <source>
        <dbReference type="ARBA" id="ARBA00022843"/>
    </source>
</evidence>
<dbReference type="AlphaFoldDB" id="A0ABD0SSY0"/>
<evidence type="ECO:0000256" key="6">
    <source>
        <dbReference type="ARBA" id="ARBA00023015"/>
    </source>
</evidence>
<proteinExistence type="predicted"/>
<dbReference type="SUPFAM" id="SSF52540">
    <property type="entry name" value="P-loop containing nucleoside triphosphate hydrolases"/>
    <property type="match status" value="1"/>
</dbReference>
<evidence type="ECO:0000256" key="4">
    <source>
        <dbReference type="ARBA" id="ARBA00022499"/>
    </source>
</evidence>
<evidence type="ECO:0000256" key="7">
    <source>
        <dbReference type="ARBA" id="ARBA00023163"/>
    </source>
</evidence>
<dbReference type="Pfam" id="PF13671">
    <property type="entry name" value="AAA_33"/>
    <property type="match status" value="1"/>
</dbReference>
<keyword evidence="6" id="KW-0805">Transcription regulation</keyword>
<dbReference type="PANTHER" id="PTHR13413">
    <property type="entry name" value="YLP MOTIF CONTAINING PROTEIN NUCLEAR PROTEIN ZAP"/>
    <property type="match status" value="1"/>
</dbReference>
<protein>
    <recommendedName>
        <fullName evidence="11">YLP motif-containing protein 1</fullName>
    </recommendedName>
    <alternativeName>
        <fullName evidence="12">Nuclear protein ZAP3</fullName>
    </alternativeName>
</protein>
<dbReference type="GO" id="GO:0016607">
    <property type="term" value="C:nuclear speck"/>
    <property type="evidence" value="ECO:0007669"/>
    <property type="project" value="UniProtKB-SubCell"/>
</dbReference>
<evidence type="ECO:0000256" key="11">
    <source>
        <dbReference type="ARBA" id="ARBA00068971"/>
    </source>
</evidence>
<keyword evidence="4" id="KW-1017">Isopeptide bond</keyword>
<evidence type="ECO:0000256" key="2">
    <source>
        <dbReference type="ARBA" id="ARBA00022481"/>
    </source>
</evidence>
<dbReference type="InterPro" id="IPR058903">
    <property type="entry name" value="Spectrin_YLPM1-like"/>
</dbReference>
<sequence>MSWSMPPQGQWPSGVAMTPDMMNAGSYTPEQWAMMQQNWQQWAQWQQQYAQWQNQYGEKYAAQMQGMQTAGVPCPPTSAPPPAPPPPDNPPPPYENNQPLYGTAQAAPAPVPAPNRASNPSNLTSVNVAAGNAQGQWSYEEPPPTPINSDALKKLAEEEKLFDIQFQKWEEEIEKWRKENVNHPDKEAYKEYEQKFETCRAQLLERRQQMKQKRARLMTNAPNAANTPVSGKIPPAVPPPLNTPGKGYDQSQSYGQKSNYNQNQTYNQSKPQNYNQNQPTNFNQNQHHNYNSRQDYQSQQNFNINQDQNYSNANASSYQQYNNPPSGAYNRGNRGNIDSQDRYESYGNANDDYSPNDNYSSNENYPPEKSTFLPSTGAPKSIPGLDLVPDSEKASAKQQDVIDITDDKAERNQRGPDYTTISKGINNILGDEKIMNILSMVRGAGNTPAGNAAQNNSAPNTQYGPPSGTGNNNGPPPGMGPHSGPPPGMGQNKGLPSGMGPNSGPPGMGHNNGPPGMGHNNQNMPPNNQWNRNDGYNNQQQQFGNRQNYPMQQNQDQNRFPPNQRQMYDERQGNSGQDTYYDRNSQFGGPNMPPRNDQGPRQNAPGPRPLMDLHIPPNINNDFSRGPPNRGMPPNMPPQNPPPPPPRPKWMDEVLFTPSLVVEYEHKPLRLKAREFIEPVHMFDYDHKSKDGENKKKDFEKEVDDLFMRKPRRDRDDDLRGPDRYDMPERQRERDGYNRDFERRVPREDLRDDYRQRPPREEFDDRRRPDDRYDDRRRDDRDRDIRDRFGRREDSFRDRERERDRDRERERDRDRDRDTYRDRMNRDHRRDEPRNRSRSRDRDSRKRGHSRDVSEATDVSKKSRENNSGEKNTDTPKHVVMIDDILEAPGREMRPEKIVIILRGPPGSGKSYLAKLIRDREADYGGTARIMSIDDYFMQEGEIEEKDPTTGKTVKKPTLKYEYDESLEESYLNSLKRAFKRSLTDGYFTFLIYDAVNDHLRSYADVWNFARQNGFQVYVCTMELDAQVCHKRNIHNRSLSDIEVIVSRFFPTPPHHIQLDATTLLQSASIPEVQMEDADDEVIMEDVEPEVETSFTSKWEKMDDAAQLAKLDGTNKPLRPSQLSMEDYLQLDEWTPNKAKPGKKTVRWADIEERRQQEKMRAIGFVVGQTDWNRMTDPTMGSSALTQTKYIERVRRT</sequence>
<feature type="compositionally biased region" description="Pro residues" evidence="13">
    <location>
        <begin position="474"/>
        <end position="488"/>
    </location>
</feature>
<comment type="caution">
    <text evidence="15">The sequence shown here is derived from an EMBL/GenBank/DDBJ whole genome shotgun (WGS) entry which is preliminary data.</text>
</comment>
<dbReference type="InterPro" id="IPR026314">
    <property type="entry name" value="YLP_motif_con_p1"/>
</dbReference>
<evidence type="ECO:0000313" key="15">
    <source>
        <dbReference type="EMBL" id="KAL0828853.1"/>
    </source>
</evidence>
<organism evidence="15 16">
    <name type="scientific">Loxostege sticticalis</name>
    <name type="common">Beet webworm moth</name>
    <dbReference type="NCBI Taxonomy" id="481309"/>
    <lineage>
        <taxon>Eukaryota</taxon>
        <taxon>Metazoa</taxon>
        <taxon>Ecdysozoa</taxon>
        <taxon>Arthropoda</taxon>
        <taxon>Hexapoda</taxon>
        <taxon>Insecta</taxon>
        <taxon>Pterygota</taxon>
        <taxon>Neoptera</taxon>
        <taxon>Endopterygota</taxon>
        <taxon>Lepidoptera</taxon>
        <taxon>Glossata</taxon>
        <taxon>Ditrysia</taxon>
        <taxon>Pyraloidea</taxon>
        <taxon>Crambidae</taxon>
        <taxon>Pyraustinae</taxon>
        <taxon>Loxostege</taxon>
    </lineage>
</organism>
<evidence type="ECO:0000256" key="12">
    <source>
        <dbReference type="ARBA" id="ARBA00083294"/>
    </source>
</evidence>
<gene>
    <name evidence="15" type="ORF">ABMA28_003764</name>
</gene>
<feature type="compositionally biased region" description="Low complexity" evidence="13">
    <location>
        <begin position="508"/>
        <end position="549"/>
    </location>
</feature>
<feature type="compositionally biased region" description="Polar residues" evidence="13">
    <location>
        <begin position="123"/>
        <end position="137"/>
    </location>
</feature>
<evidence type="ECO:0000256" key="13">
    <source>
        <dbReference type="SAM" id="MobiDB-lite"/>
    </source>
</evidence>
<feature type="compositionally biased region" description="Polar residues" evidence="13">
    <location>
        <begin position="315"/>
        <end position="325"/>
    </location>
</feature>
<comment type="subcellular location">
    <subcellularLocation>
        <location evidence="1">Nucleus speckle</location>
    </subcellularLocation>
</comment>
<keyword evidence="2" id="KW-0488">Methylation</keyword>
<feature type="compositionally biased region" description="Polar residues" evidence="13">
    <location>
        <begin position="573"/>
        <end position="588"/>
    </location>
</feature>
<dbReference type="Pfam" id="PF26583">
    <property type="entry name" value="Spectrin_YLPM1"/>
    <property type="match status" value="1"/>
</dbReference>
<evidence type="ECO:0000256" key="8">
    <source>
        <dbReference type="ARBA" id="ARBA00023242"/>
    </source>
</evidence>
<feature type="compositionally biased region" description="Polar residues" evidence="13">
    <location>
        <begin position="550"/>
        <end position="566"/>
    </location>
</feature>
<feature type="region of interest" description="Disordered" evidence="13">
    <location>
        <begin position="315"/>
        <end position="420"/>
    </location>
</feature>